<gene>
    <name evidence="5" type="ORF">SP60_02375</name>
</gene>
<dbReference type="SFLD" id="SFLDS00003">
    <property type="entry name" value="Haloacid_Dehalogenase"/>
    <property type="match status" value="1"/>
</dbReference>
<reference evidence="5 6" key="1">
    <citation type="journal article" date="2015" name="Genome Announc.">
        <title>Genome Sequence of 'Candidatus Thioglobus autotrophica' Strain EF1, a Chemoautotroph from the SUP05 Clade of Marine Gammaproteobacteria.</title>
        <authorList>
            <person name="Shah V."/>
            <person name="Morris R.M."/>
        </authorList>
    </citation>
    <scope>NUCLEOTIDE SEQUENCE [LARGE SCALE GENOMIC DNA]</scope>
    <source>
        <strain evidence="5 6">EF1</strain>
    </source>
</reference>
<proteinExistence type="inferred from homology"/>
<evidence type="ECO:0000313" key="6">
    <source>
        <dbReference type="Proteomes" id="UP000058020"/>
    </source>
</evidence>
<dbReference type="CDD" id="cd01427">
    <property type="entry name" value="HAD_like"/>
    <property type="match status" value="1"/>
</dbReference>
<dbReference type="PANTHER" id="PTHR43434:SF1">
    <property type="entry name" value="PHOSPHOGLYCOLATE PHOSPHATASE"/>
    <property type="match status" value="1"/>
</dbReference>
<evidence type="ECO:0000256" key="2">
    <source>
        <dbReference type="ARBA" id="ARBA00004818"/>
    </source>
</evidence>
<dbReference type="InterPro" id="IPR023198">
    <property type="entry name" value="PGP-like_dom2"/>
</dbReference>
<comment type="pathway">
    <text evidence="2">Organic acid metabolism; glycolate biosynthesis; glycolate from 2-phosphoglycolate: step 1/1.</text>
</comment>
<dbReference type="SUPFAM" id="SSF56784">
    <property type="entry name" value="HAD-like"/>
    <property type="match status" value="1"/>
</dbReference>
<dbReference type="Proteomes" id="UP000058020">
    <property type="component" value="Chromosome"/>
</dbReference>
<protein>
    <recommendedName>
        <fullName evidence="4">phosphoglycolate phosphatase</fullName>
        <ecNumber evidence="4">3.1.3.18</ecNumber>
    </recommendedName>
</protein>
<accession>A0A0M3TTV9</accession>
<dbReference type="GO" id="GO:0006281">
    <property type="term" value="P:DNA repair"/>
    <property type="evidence" value="ECO:0007669"/>
    <property type="project" value="TreeGrafter"/>
</dbReference>
<dbReference type="Gene3D" id="3.40.50.1000">
    <property type="entry name" value="HAD superfamily/HAD-like"/>
    <property type="match status" value="1"/>
</dbReference>
<dbReference type="Gene3D" id="1.10.150.240">
    <property type="entry name" value="Putative phosphatase, domain 2"/>
    <property type="match status" value="1"/>
</dbReference>
<evidence type="ECO:0000256" key="1">
    <source>
        <dbReference type="ARBA" id="ARBA00000830"/>
    </source>
</evidence>
<keyword evidence="6" id="KW-1185">Reference proteome</keyword>
<dbReference type="RefSeq" id="WP_053951116.1">
    <property type="nucleotide sequence ID" value="NZ_CP010552.1"/>
</dbReference>
<dbReference type="SFLD" id="SFLDG01129">
    <property type="entry name" value="C1.5:_HAD__Beta-PGM__Phosphata"/>
    <property type="match status" value="1"/>
</dbReference>
<dbReference type="InterPro" id="IPR023214">
    <property type="entry name" value="HAD_sf"/>
</dbReference>
<dbReference type="KEGG" id="tho:SP60_02375"/>
<name>A0A0M3TTV9_9GAMM</name>
<dbReference type="OrthoDB" id="9776368at2"/>
<dbReference type="AlphaFoldDB" id="A0A0M3TTV9"/>
<dbReference type="InterPro" id="IPR041492">
    <property type="entry name" value="HAD_2"/>
</dbReference>
<dbReference type="STRING" id="1705394.SP60_02375"/>
<comment type="similarity">
    <text evidence="3">Belongs to the HAD-like hydrolase superfamily. CbbY/CbbZ/Gph/YieH family.</text>
</comment>
<dbReference type="InterPro" id="IPR050155">
    <property type="entry name" value="HAD-like_hydrolase_sf"/>
</dbReference>
<evidence type="ECO:0000256" key="4">
    <source>
        <dbReference type="ARBA" id="ARBA00013078"/>
    </source>
</evidence>
<dbReference type="PANTHER" id="PTHR43434">
    <property type="entry name" value="PHOSPHOGLYCOLATE PHOSPHATASE"/>
    <property type="match status" value="1"/>
</dbReference>
<comment type="catalytic activity">
    <reaction evidence="1">
        <text>2-phosphoglycolate + H2O = glycolate + phosphate</text>
        <dbReference type="Rhea" id="RHEA:14369"/>
        <dbReference type="ChEBI" id="CHEBI:15377"/>
        <dbReference type="ChEBI" id="CHEBI:29805"/>
        <dbReference type="ChEBI" id="CHEBI:43474"/>
        <dbReference type="ChEBI" id="CHEBI:58033"/>
        <dbReference type="EC" id="3.1.3.18"/>
    </reaction>
</comment>
<dbReference type="GO" id="GO:0008967">
    <property type="term" value="F:phosphoglycolate phosphatase activity"/>
    <property type="evidence" value="ECO:0007669"/>
    <property type="project" value="UniProtKB-EC"/>
</dbReference>
<evidence type="ECO:0000313" key="5">
    <source>
        <dbReference type="EMBL" id="ALE52181.1"/>
    </source>
</evidence>
<organism evidence="5 6">
    <name type="scientific">Candidatus Thioglobus autotrophicus</name>
    <dbReference type="NCBI Taxonomy" id="1705394"/>
    <lineage>
        <taxon>Bacteria</taxon>
        <taxon>Pseudomonadati</taxon>
        <taxon>Pseudomonadota</taxon>
        <taxon>Gammaproteobacteria</taxon>
        <taxon>Candidatus Pseudothioglobaceae</taxon>
        <taxon>Candidatus Thioglobus</taxon>
    </lineage>
</organism>
<dbReference type="EMBL" id="CP010552">
    <property type="protein sequence ID" value="ALE52181.1"/>
    <property type="molecule type" value="Genomic_DNA"/>
</dbReference>
<sequence>MIKCVVFDFDGTLVESNEIKRRAFYEVTKDIIGADSILDKLFSMPDSGDRYSVFNALIRNLKKPHKSAISAICLSDLYTKICERKIYNAPEILGALKTLKELKRRKVKVFLSSATPIDTLQRIIDMRGWNELFDGVMGSPDSKKDHLKSILLLSDYSLSEVAYIGDSEVDQKAALSIGCKFIGIGENWNRFNSRPEVLLGTLKKLIKELKL</sequence>
<dbReference type="InterPro" id="IPR036412">
    <property type="entry name" value="HAD-like_sf"/>
</dbReference>
<dbReference type="Pfam" id="PF13419">
    <property type="entry name" value="HAD_2"/>
    <property type="match status" value="1"/>
</dbReference>
<evidence type="ECO:0000256" key="3">
    <source>
        <dbReference type="ARBA" id="ARBA00006171"/>
    </source>
</evidence>
<dbReference type="GO" id="GO:0005829">
    <property type="term" value="C:cytosol"/>
    <property type="evidence" value="ECO:0007669"/>
    <property type="project" value="TreeGrafter"/>
</dbReference>
<dbReference type="EC" id="3.1.3.18" evidence="4"/>